<organism evidence="1 2">
    <name type="scientific">Caballeronia udeis</name>
    <dbReference type="NCBI Taxonomy" id="1232866"/>
    <lineage>
        <taxon>Bacteria</taxon>
        <taxon>Pseudomonadati</taxon>
        <taxon>Pseudomonadota</taxon>
        <taxon>Betaproteobacteria</taxon>
        <taxon>Burkholderiales</taxon>
        <taxon>Burkholderiaceae</taxon>
        <taxon>Caballeronia</taxon>
    </lineage>
</organism>
<dbReference type="EMBL" id="JBIYDN010000011">
    <property type="protein sequence ID" value="MFK4443760.1"/>
    <property type="molecule type" value="Genomic_DNA"/>
</dbReference>
<reference evidence="1 2" key="2">
    <citation type="submission" date="2024-11" db="EMBL/GenBank/DDBJ databases">
        <title>Using genomics to understand microbial adaptation to soil warming.</title>
        <authorList>
            <person name="Deangelis K.M. PhD."/>
        </authorList>
    </citation>
    <scope>NUCLEOTIDE SEQUENCE [LARGE SCALE GENOMIC DNA]</scope>
    <source>
        <strain evidence="1 2">GAS97</strain>
    </source>
</reference>
<evidence type="ECO:0000313" key="2">
    <source>
        <dbReference type="Proteomes" id="UP001620514"/>
    </source>
</evidence>
<dbReference type="Proteomes" id="UP001620514">
    <property type="component" value="Unassembled WGS sequence"/>
</dbReference>
<comment type="caution">
    <text evidence="1">The sequence shown here is derived from an EMBL/GenBank/DDBJ whole genome shotgun (WGS) entry which is preliminary data.</text>
</comment>
<name>A0ABW8MJA3_9BURK</name>
<accession>A0ABW8MJA3</accession>
<gene>
    <name evidence="1" type="ORF">ABH943_003782</name>
</gene>
<keyword evidence="2" id="KW-1185">Reference proteome</keyword>
<sequence>MGMLRGEQLVLDYLQSVSDAYEGELTGQVFFSQMAAHHARDTYATRVFLCLNRLEQQTGEILATVLMRHGAPIPPRDKAVAIGRSVAATMSTLPWDDLLAAMMKRIGPAVVRYDLLAFEAPQSDAVETGLLADHERALEAFVTFQPARSYHALAPVIQCMRATSKYLDALRNESLDRHFPVDNPDIQGLSGSNSE</sequence>
<dbReference type="RefSeq" id="WP_404608579.1">
    <property type="nucleotide sequence ID" value="NZ_JBIYDN010000011.1"/>
</dbReference>
<evidence type="ECO:0000313" key="1">
    <source>
        <dbReference type="EMBL" id="MFK4443760.1"/>
    </source>
</evidence>
<proteinExistence type="predicted"/>
<protein>
    <submittedName>
        <fullName evidence="1">Uncharacterized protein</fullName>
    </submittedName>
</protein>
<reference evidence="1 2" key="1">
    <citation type="submission" date="2024-10" db="EMBL/GenBank/DDBJ databases">
        <authorList>
            <person name="Deangelis K."/>
            <person name="Huntemann M."/>
            <person name="Clum A."/>
            <person name="Wang J."/>
            <person name="Palaniappan K."/>
            <person name="Ritter S."/>
            <person name="Chen I.-M."/>
            <person name="Stamatis D."/>
            <person name="Reddy T."/>
            <person name="O'Malley R."/>
            <person name="Daum C."/>
            <person name="Ng V."/>
            <person name="Ivanova N."/>
            <person name="Kyrpides N."/>
            <person name="Woyke T."/>
        </authorList>
    </citation>
    <scope>NUCLEOTIDE SEQUENCE [LARGE SCALE GENOMIC DNA]</scope>
    <source>
        <strain evidence="1 2">GAS97</strain>
    </source>
</reference>